<keyword evidence="1" id="KW-0472">Membrane</keyword>
<evidence type="ECO:0000313" key="3">
    <source>
        <dbReference type="EMBL" id="NHM02085.1"/>
    </source>
</evidence>
<name>A0ABX0I4H9_9FLAO</name>
<gene>
    <name evidence="3" type="ORF">G4D72_08170</name>
</gene>
<keyword evidence="4" id="KW-1185">Reference proteome</keyword>
<keyword evidence="1" id="KW-1133">Transmembrane helix</keyword>
<feature type="domain" description="Glycosyl transferase family 51" evidence="2">
    <location>
        <begin position="102"/>
        <end position="179"/>
    </location>
</feature>
<dbReference type="RefSeq" id="WP_166077181.1">
    <property type="nucleotide sequence ID" value="NZ_JAAJBT010000004.1"/>
</dbReference>
<sequence>MFTKKFFKIFFLFLLLSVSGMYIYIYNLYKSKISETELNEMVLLINNSEELPNKFVDYYLQIENYDIEKSTDNYLFTHFFDKILSLNLKKCPCYETNYGYSVWDTFERISLGIQLDKRIDKRKCIEYYLQNKLIFPAHLKGVNLASLKYFKKEIKDLNSDQMLRLAVMSSNPYYYQKHHLQAKFIYWKNKIKK</sequence>
<evidence type="ECO:0000256" key="1">
    <source>
        <dbReference type="SAM" id="Phobius"/>
    </source>
</evidence>
<keyword evidence="1" id="KW-0812">Transmembrane</keyword>
<comment type="caution">
    <text evidence="3">The sequence shown here is derived from an EMBL/GenBank/DDBJ whole genome shotgun (WGS) entry which is preliminary data.</text>
</comment>
<accession>A0ABX0I4H9</accession>
<dbReference type="InterPro" id="IPR023346">
    <property type="entry name" value="Lysozyme-like_dom_sf"/>
</dbReference>
<evidence type="ECO:0000313" key="4">
    <source>
        <dbReference type="Proteomes" id="UP000800984"/>
    </source>
</evidence>
<evidence type="ECO:0000259" key="2">
    <source>
        <dbReference type="Pfam" id="PF00912"/>
    </source>
</evidence>
<organism evidence="3 4">
    <name type="scientific">Flavobacterium difficile</name>
    <dbReference type="NCBI Taxonomy" id="2709659"/>
    <lineage>
        <taxon>Bacteria</taxon>
        <taxon>Pseudomonadati</taxon>
        <taxon>Bacteroidota</taxon>
        <taxon>Flavobacteriia</taxon>
        <taxon>Flavobacteriales</taxon>
        <taxon>Flavobacteriaceae</taxon>
        <taxon>Flavobacterium</taxon>
    </lineage>
</organism>
<dbReference type="EMBL" id="JAAJBT010000004">
    <property type="protein sequence ID" value="NHM02085.1"/>
    <property type="molecule type" value="Genomic_DNA"/>
</dbReference>
<reference evidence="3 4" key="1">
    <citation type="submission" date="2020-02" db="EMBL/GenBank/DDBJ databases">
        <authorList>
            <person name="Chen W.-M."/>
        </authorList>
    </citation>
    <scope>NUCLEOTIDE SEQUENCE [LARGE SCALE GENOMIC DNA]</scope>
    <source>
        <strain evidence="3 4">KDG-16</strain>
    </source>
</reference>
<protein>
    <submittedName>
        <fullName evidence="3">Transglycosylase domain-containing protein</fullName>
    </submittedName>
</protein>
<dbReference type="InterPro" id="IPR036950">
    <property type="entry name" value="PBP_transglycosylase"/>
</dbReference>
<dbReference type="SUPFAM" id="SSF53955">
    <property type="entry name" value="Lysozyme-like"/>
    <property type="match status" value="1"/>
</dbReference>
<dbReference type="Proteomes" id="UP000800984">
    <property type="component" value="Unassembled WGS sequence"/>
</dbReference>
<dbReference type="Pfam" id="PF00912">
    <property type="entry name" value="Transgly"/>
    <property type="match status" value="1"/>
</dbReference>
<dbReference type="InterPro" id="IPR001264">
    <property type="entry name" value="Glyco_trans_51"/>
</dbReference>
<proteinExistence type="predicted"/>
<dbReference type="Gene3D" id="1.10.3810.10">
    <property type="entry name" value="Biosynthetic peptidoglycan transglycosylase-like"/>
    <property type="match status" value="1"/>
</dbReference>
<feature type="transmembrane region" description="Helical" evidence="1">
    <location>
        <begin position="6"/>
        <end position="25"/>
    </location>
</feature>